<organism evidence="2 3">
    <name type="scientific">Araneus ventricosus</name>
    <name type="common">Orbweaver spider</name>
    <name type="synonym">Epeira ventricosa</name>
    <dbReference type="NCBI Taxonomy" id="182803"/>
    <lineage>
        <taxon>Eukaryota</taxon>
        <taxon>Metazoa</taxon>
        <taxon>Ecdysozoa</taxon>
        <taxon>Arthropoda</taxon>
        <taxon>Chelicerata</taxon>
        <taxon>Arachnida</taxon>
        <taxon>Araneae</taxon>
        <taxon>Araneomorphae</taxon>
        <taxon>Entelegynae</taxon>
        <taxon>Araneoidea</taxon>
        <taxon>Araneidae</taxon>
        <taxon>Araneus</taxon>
    </lineage>
</organism>
<gene>
    <name evidence="2" type="ORF">AVEN_160315_1</name>
</gene>
<evidence type="ECO:0000256" key="1">
    <source>
        <dbReference type="SAM" id="Phobius"/>
    </source>
</evidence>
<keyword evidence="1" id="KW-0812">Transmembrane</keyword>
<name>A0A4Y2FCR4_ARAVE</name>
<dbReference type="Proteomes" id="UP000499080">
    <property type="component" value="Unassembled WGS sequence"/>
</dbReference>
<protein>
    <submittedName>
        <fullName evidence="2">Uncharacterized protein</fullName>
    </submittedName>
</protein>
<dbReference type="AlphaFoldDB" id="A0A4Y2FCR4"/>
<keyword evidence="1" id="KW-0472">Membrane</keyword>
<accession>A0A4Y2FCR4</accession>
<reference evidence="2 3" key="1">
    <citation type="journal article" date="2019" name="Sci. Rep.">
        <title>Orb-weaving spider Araneus ventricosus genome elucidates the spidroin gene catalogue.</title>
        <authorList>
            <person name="Kono N."/>
            <person name="Nakamura H."/>
            <person name="Ohtoshi R."/>
            <person name="Moran D.A.P."/>
            <person name="Shinohara A."/>
            <person name="Yoshida Y."/>
            <person name="Fujiwara M."/>
            <person name="Mori M."/>
            <person name="Tomita M."/>
            <person name="Arakawa K."/>
        </authorList>
    </citation>
    <scope>NUCLEOTIDE SEQUENCE [LARGE SCALE GENOMIC DNA]</scope>
</reference>
<sequence>MCRKVQTLFRQDVYHHLYYHRGSYITDVGWLMLLALSLSLGLSLGLVGNGKGNPIYTWMNSARAELHLLSILHGRIKFHLPPHGKARDENAKVREAATSQSPLYLKLYIHKARKSF</sequence>
<evidence type="ECO:0000313" key="2">
    <source>
        <dbReference type="EMBL" id="GBM38055.1"/>
    </source>
</evidence>
<dbReference type="EMBL" id="BGPR01000857">
    <property type="protein sequence ID" value="GBM38055.1"/>
    <property type="molecule type" value="Genomic_DNA"/>
</dbReference>
<keyword evidence="3" id="KW-1185">Reference proteome</keyword>
<comment type="caution">
    <text evidence="2">The sequence shown here is derived from an EMBL/GenBank/DDBJ whole genome shotgun (WGS) entry which is preliminary data.</text>
</comment>
<proteinExistence type="predicted"/>
<keyword evidence="1" id="KW-1133">Transmembrane helix</keyword>
<feature type="transmembrane region" description="Helical" evidence="1">
    <location>
        <begin position="28"/>
        <end position="47"/>
    </location>
</feature>
<evidence type="ECO:0000313" key="3">
    <source>
        <dbReference type="Proteomes" id="UP000499080"/>
    </source>
</evidence>